<gene>
    <name evidence="4" type="ORF">RF683_05160</name>
</gene>
<dbReference type="PANTHER" id="PTHR38764:SF1">
    <property type="entry name" value="ACYL CARRIER PROTEIN PHOSPHODIESTERASE"/>
    <property type="match status" value="1"/>
</dbReference>
<dbReference type="EMBL" id="CP133721">
    <property type="protein sequence ID" value="WMW78835.1"/>
    <property type="molecule type" value="Genomic_DNA"/>
</dbReference>
<keyword evidence="2" id="KW-0378">Hydrolase</keyword>
<keyword evidence="5" id="KW-1185">Reference proteome</keyword>
<proteinExistence type="predicted"/>
<dbReference type="PIRSF" id="PIRSF011489">
    <property type="entry name" value="DUF479"/>
    <property type="match status" value="1"/>
</dbReference>
<name>A0ABY9RET8_9FLAO</name>
<dbReference type="Pfam" id="PF04336">
    <property type="entry name" value="ACP_PD"/>
    <property type="match status" value="1"/>
</dbReference>
<dbReference type="InterPro" id="IPR007431">
    <property type="entry name" value="ACP_PD"/>
</dbReference>
<protein>
    <submittedName>
        <fullName evidence="4">ACP phosphodiesterase</fullName>
    </submittedName>
</protein>
<evidence type="ECO:0000256" key="2">
    <source>
        <dbReference type="ARBA" id="ARBA00022801"/>
    </source>
</evidence>
<dbReference type="RefSeq" id="WP_309533125.1">
    <property type="nucleotide sequence ID" value="NZ_CP133721.1"/>
</dbReference>
<evidence type="ECO:0000313" key="5">
    <source>
        <dbReference type="Proteomes" id="UP001180481"/>
    </source>
</evidence>
<keyword evidence="3" id="KW-0443">Lipid metabolism</keyword>
<dbReference type="Proteomes" id="UP001180481">
    <property type="component" value="Chromosome"/>
</dbReference>
<reference evidence="4" key="1">
    <citation type="submission" date="2023-09" db="EMBL/GenBank/DDBJ databases">
        <title>Flavobacterium sp. 20NA77.7 isolated from freshwater.</title>
        <authorList>
            <person name="Le V."/>
            <person name="Ko S.-R."/>
            <person name="Ahn C.-Y."/>
            <person name="Oh H.-M."/>
        </authorList>
    </citation>
    <scope>NUCLEOTIDE SEQUENCE</scope>
    <source>
        <strain evidence="4">20NA77.7</strain>
    </source>
</reference>
<organism evidence="4 5">
    <name type="scientific">Flavobacterium nakdongensis</name>
    <dbReference type="NCBI Taxonomy" id="3073563"/>
    <lineage>
        <taxon>Bacteria</taxon>
        <taxon>Pseudomonadati</taxon>
        <taxon>Bacteroidota</taxon>
        <taxon>Flavobacteriia</taxon>
        <taxon>Flavobacteriales</taxon>
        <taxon>Flavobacteriaceae</taxon>
        <taxon>Flavobacterium</taxon>
    </lineage>
</organism>
<evidence type="ECO:0000313" key="4">
    <source>
        <dbReference type="EMBL" id="WMW78835.1"/>
    </source>
</evidence>
<evidence type="ECO:0000256" key="3">
    <source>
        <dbReference type="ARBA" id="ARBA00023098"/>
    </source>
</evidence>
<keyword evidence="1" id="KW-0444">Lipid biosynthesis</keyword>
<dbReference type="PANTHER" id="PTHR38764">
    <property type="entry name" value="ACYL CARRIER PROTEIN PHOSPHODIESTERASE"/>
    <property type="match status" value="1"/>
</dbReference>
<accession>A0ABY9RET8</accession>
<evidence type="ECO:0000256" key="1">
    <source>
        <dbReference type="ARBA" id="ARBA00022516"/>
    </source>
</evidence>
<sequence>MNYLAHIYLSGDNDFIKIGNFMADSVKGSQFKSYENEIQKGILLHRFIDSFTDFHPVYRKSKHRLHEKYGHYSGVIMDIFYDHFLAKNWTLFSTISLHLYSQNFYDLVTLHFDKLTEKTQKMLPYMIQHNWLASYATIEGIETILMQMDYRTKYKGNMSHATHELKLFYNEFETEFFIFFTELINMCKQKTNELHELL</sequence>